<dbReference type="GO" id="GO:0005886">
    <property type="term" value="C:plasma membrane"/>
    <property type="evidence" value="ECO:0007669"/>
    <property type="project" value="UniProtKB-SubCell"/>
</dbReference>
<comment type="caution">
    <text evidence="7">The sequence shown here is derived from an EMBL/GenBank/DDBJ whole genome shotgun (WGS) entry which is preliminary data.</text>
</comment>
<feature type="transmembrane region" description="Helical" evidence="6">
    <location>
        <begin position="260"/>
        <end position="280"/>
    </location>
</feature>
<dbReference type="InterPro" id="IPR002797">
    <property type="entry name" value="Polysacc_synth"/>
</dbReference>
<feature type="transmembrane region" description="Helical" evidence="6">
    <location>
        <begin position="300"/>
        <end position="323"/>
    </location>
</feature>
<feature type="transmembrane region" description="Helical" evidence="6">
    <location>
        <begin position="208"/>
        <end position="227"/>
    </location>
</feature>
<feature type="transmembrane region" description="Helical" evidence="6">
    <location>
        <begin position="13"/>
        <end position="35"/>
    </location>
</feature>
<dbReference type="Pfam" id="PF01943">
    <property type="entry name" value="Polysacc_synt"/>
    <property type="match status" value="1"/>
</dbReference>
<name>A0A0G1HGH4_UNCKA</name>
<protein>
    <submittedName>
        <fullName evidence="7">Polysaccharide biosynthesis protein</fullName>
    </submittedName>
</protein>
<evidence type="ECO:0000256" key="1">
    <source>
        <dbReference type="ARBA" id="ARBA00004651"/>
    </source>
</evidence>
<dbReference type="CDD" id="cd13128">
    <property type="entry name" value="MATE_Wzx_like"/>
    <property type="match status" value="1"/>
</dbReference>
<evidence type="ECO:0000256" key="5">
    <source>
        <dbReference type="ARBA" id="ARBA00023136"/>
    </source>
</evidence>
<dbReference type="EMBL" id="LCIA01000003">
    <property type="protein sequence ID" value="KKT45593.1"/>
    <property type="molecule type" value="Genomic_DNA"/>
</dbReference>
<proteinExistence type="predicted"/>
<gene>
    <name evidence="7" type="ORF">UW36_C0003G0025</name>
</gene>
<feature type="transmembrane region" description="Helical" evidence="6">
    <location>
        <begin position="363"/>
        <end position="382"/>
    </location>
</feature>
<feature type="transmembrane region" description="Helical" evidence="6">
    <location>
        <begin position="388"/>
        <end position="409"/>
    </location>
</feature>
<comment type="subcellular location">
    <subcellularLocation>
        <location evidence="1">Cell membrane</location>
        <topology evidence="1">Multi-pass membrane protein</topology>
    </subcellularLocation>
</comment>
<feature type="transmembrane region" description="Helical" evidence="6">
    <location>
        <begin position="170"/>
        <end position="187"/>
    </location>
</feature>
<feature type="transmembrane region" description="Helical" evidence="6">
    <location>
        <begin position="335"/>
        <end position="356"/>
    </location>
</feature>
<organism evidence="7 8">
    <name type="scientific">candidate division WWE3 bacterium GW2011_GWA2_44_16</name>
    <dbReference type="NCBI Taxonomy" id="1619110"/>
    <lineage>
        <taxon>Bacteria</taxon>
        <taxon>Katanobacteria</taxon>
    </lineage>
</organism>
<dbReference type="PANTHER" id="PTHR30250:SF11">
    <property type="entry name" value="O-ANTIGEN TRANSPORTER-RELATED"/>
    <property type="match status" value="1"/>
</dbReference>
<dbReference type="Proteomes" id="UP000034128">
    <property type="component" value="Unassembled WGS sequence"/>
</dbReference>
<keyword evidence="4 6" id="KW-1133">Transmembrane helix</keyword>
<dbReference type="STRING" id="1619110.UW36_C0003G0025"/>
<reference evidence="7 8" key="1">
    <citation type="journal article" date="2015" name="Nature">
        <title>rRNA introns, odd ribosomes, and small enigmatic genomes across a large radiation of phyla.</title>
        <authorList>
            <person name="Brown C.T."/>
            <person name="Hug L.A."/>
            <person name="Thomas B.C."/>
            <person name="Sharon I."/>
            <person name="Castelle C.J."/>
            <person name="Singh A."/>
            <person name="Wilkins M.J."/>
            <person name="Williams K.H."/>
            <person name="Banfield J.F."/>
        </authorList>
    </citation>
    <scope>NUCLEOTIDE SEQUENCE [LARGE SCALE GENOMIC DNA]</scope>
</reference>
<evidence type="ECO:0000256" key="2">
    <source>
        <dbReference type="ARBA" id="ARBA00022475"/>
    </source>
</evidence>
<evidence type="ECO:0000256" key="3">
    <source>
        <dbReference type="ARBA" id="ARBA00022692"/>
    </source>
</evidence>
<dbReference type="AlphaFoldDB" id="A0A0G1HGH4"/>
<evidence type="ECO:0000256" key="4">
    <source>
        <dbReference type="ARBA" id="ARBA00022989"/>
    </source>
</evidence>
<feature type="transmembrane region" description="Helical" evidence="6">
    <location>
        <begin position="145"/>
        <end position="164"/>
    </location>
</feature>
<feature type="transmembrane region" description="Helical" evidence="6">
    <location>
        <begin position="81"/>
        <end position="106"/>
    </location>
</feature>
<keyword evidence="3 6" id="KW-0812">Transmembrane</keyword>
<dbReference type="PANTHER" id="PTHR30250">
    <property type="entry name" value="PST FAMILY PREDICTED COLANIC ACID TRANSPORTER"/>
    <property type="match status" value="1"/>
</dbReference>
<evidence type="ECO:0000256" key="6">
    <source>
        <dbReference type="SAM" id="Phobius"/>
    </source>
</evidence>
<keyword evidence="5 6" id="KW-0472">Membrane</keyword>
<dbReference type="InterPro" id="IPR050833">
    <property type="entry name" value="Poly_Biosynth_Transport"/>
</dbReference>
<sequence>MAKSITYNTLAQLTAKLVSMSLTILATVLITRYFGRAGYGEFSLMQALPALFFILADFGLNTTALKIISTRKELVENHYNTVLYLRLATSCGLILLLGLVTLLLPYSTFLKSGILLSALLILTQALYSTTNLVFQYARRYDLSAVGYVAGSIVTIGFIVLWILSGLDVRYMSFAYVLGGIVTFAVNAKLISRLGYRLKLYLNPAIAKTVLYGSIPLGIMFVFSQINFKADALLLSLMKLPPWLQLSNIEAVATYSLPYKVFEVALVVPTFFMNSVFPVFVQKLAANPQELKKVYLKTLKLLGGLGLCASLGSFVLAPLLIRLLGGSGFDQSVTVLRILSVGLAVFFLSQPTAYLIVTLDKQRYLPLVYVIGSIFNVSLNLVLIPQYGFYASAFLTWISELVILALLGYFARKAWKDYLYASRS</sequence>
<accession>A0A0G1HGH4</accession>
<evidence type="ECO:0000313" key="8">
    <source>
        <dbReference type="Proteomes" id="UP000034128"/>
    </source>
</evidence>
<evidence type="ECO:0000313" key="7">
    <source>
        <dbReference type="EMBL" id="KKT45593.1"/>
    </source>
</evidence>
<keyword evidence="2" id="KW-1003">Cell membrane</keyword>
<feature type="transmembrane region" description="Helical" evidence="6">
    <location>
        <begin position="112"/>
        <end position="133"/>
    </location>
</feature>
<feature type="transmembrane region" description="Helical" evidence="6">
    <location>
        <begin position="47"/>
        <end position="69"/>
    </location>
</feature>